<gene>
    <name evidence="18" type="ORF">LARSCL_LOCUS5390</name>
</gene>
<dbReference type="Pfam" id="PF00041">
    <property type="entry name" value="fn3"/>
    <property type="match status" value="3"/>
</dbReference>
<dbReference type="Pfam" id="PF25059">
    <property type="entry name" value="FN3_DSCAM-DSCAML_C"/>
    <property type="match status" value="1"/>
</dbReference>
<feature type="compositionally biased region" description="Basic and acidic residues" evidence="13">
    <location>
        <begin position="1422"/>
        <end position="1431"/>
    </location>
</feature>
<dbReference type="InterPro" id="IPR007110">
    <property type="entry name" value="Ig-like_dom"/>
</dbReference>
<dbReference type="CDD" id="cd20956">
    <property type="entry name" value="IgI_4_Dscam"/>
    <property type="match status" value="1"/>
</dbReference>
<comment type="caution">
    <text evidence="18">The sequence shown here is derived from an EMBL/GenBank/DDBJ whole genome shotgun (WGS) entry which is preliminary data.</text>
</comment>
<evidence type="ECO:0000256" key="12">
    <source>
        <dbReference type="ARBA" id="ARBA00034103"/>
    </source>
</evidence>
<dbReference type="InterPro" id="IPR013098">
    <property type="entry name" value="Ig_I-set"/>
</dbReference>
<dbReference type="PROSITE" id="PS50835">
    <property type="entry name" value="IG_LIKE"/>
    <property type="match status" value="9"/>
</dbReference>
<dbReference type="FunFam" id="2.60.40.10:FF:000719">
    <property type="entry name" value="nephrin isoform X1"/>
    <property type="match status" value="1"/>
</dbReference>
<feature type="domain" description="Ig-like" evidence="16">
    <location>
        <begin position="41"/>
        <end position="127"/>
    </location>
</feature>
<accession>A0AAV1ZFV7</accession>
<dbReference type="SUPFAM" id="SSF49265">
    <property type="entry name" value="Fibronectin type III"/>
    <property type="match status" value="2"/>
</dbReference>
<feature type="domain" description="Ig-like" evidence="16">
    <location>
        <begin position="617"/>
        <end position="704"/>
    </location>
</feature>
<name>A0AAV1ZFV7_9ARAC</name>
<dbReference type="InterPro" id="IPR056754">
    <property type="entry name" value="DSCAM/DSCAML_C"/>
</dbReference>
<feature type="domain" description="Ig-like" evidence="16">
    <location>
        <begin position="810"/>
        <end position="903"/>
    </location>
</feature>
<feature type="region of interest" description="Disordered" evidence="13">
    <location>
        <begin position="1409"/>
        <end position="1432"/>
    </location>
</feature>
<feature type="compositionally biased region" description="Polar residues" evidence="13">
    <location>
        <begin position="1500"/>
        <end position="1515"/>
    </location>
</feature>
<evidence type="ECO:0000256" key="3">
    <source>
        <dbReference type="ARBA" id="ARBA00022729"/>
    </source>
</evidence>
<keyword evidence="11" id="KW-0393">Immunoglobulin domain</keyword>
<feature type="signal peptide" evidence="15">
    <location>
        <begin position="1"/>
        <end position="26"/>
    </location>
</feature>
<dbReference type="InterPro" id="IPR003599">
    <property type="entry name" value="Ig_sub"/>
</dbReference>
<keyword evidence="4" id="KW-0677">Repeat</keyword>
<dbReference type="InterPro" id="IPR013783">
    <property type="entry name" value="Ig-like_fold"/>
</dbReference>
<dbReference type="PRINTS" id="PR00014">
    <property type="entry name" value="FNTYPEIII"/>
</dbReference>
<evidence type="ECO:0000256" key="11">
    <source>
        <dbReference type="ARBA" id="ARBA00023319"/>
    </source>
</evidence>
<dbReference type="InterPro" id="IPR003961">
    <property type="entry name" value="FN3_dom"/>
</dbReference>
<evidence type="ECO:0000256" key="1">
    <source>
        <dbReference type="ARBA" id="ARBA00004479"/>
    </source>
</evidence>
<dbReference type="FunFam" id="2.60.40.10:FF:000104">
    <property type="entry name" value="Down syndrome cell adhesion molecule b"/>
    <property type="match status" value="1"/>
</dbReference>
<evidence type="ECO:0008006" key="20">
    <source>
        <dbReference type="Google" id="ProtNLM"/>
    </source>
</evidence>
<evidence type="ECO:0000256" key="6">
    <source>
        <dbReference type="ARBA" id="ARBA00022902"/>
    </source>
</evidence>
<evidence type="ECO:0000256" key="2">
    <source>
        <dbReference type="ARBA" id="ARBA00022692"/>
    </source>
</evidence>
<dbReference type="PROSITE" id="PS50853">
    <property type="entry name" value="FN3"/>
    <property type="match status" value="4"/>
</dbReference>
<dbReference type="FunFam" id="2.60.40.10:FF:000032">
    <property type="entry name" value="palladin isoform X1"/>
    <property type="match status" value="1"/>
</dbReference>
<dbReference type="Proteomes" id="UP001497382">
    <property type="component" value="Unassembled WGS sequence"/>
</dbReference>
<evidence type="ECO:0000256" key="15">
    <source>
        <dbReference type="SAM" id="SignalP"/>
    </source>
</evidence>
<dbReference type="FunFam" id="2.60.40.10:FF:000017">
    <property type="entry name" value="Down syndrome cell adhesion molecule b"/>
    <property type="match status" value="1"/>
</dbReference>
<feature type="transmembrane region" description="Helical" evidence="14">
    <location>
        <begin position="1318"/>
        <end position="1345"/>
    </location>
</feature>
<feature type="domain" description="Fibronectin type-III" evidence="17">
    <location>
        <begin position="1209"/>
        <end position="1305"/>
    </location>
</feature>
<comment type="subcellular location">
    <subcellularLocation>
        <location evidence="1">Membrane</location>
        <topology evidence="1">Single-pass type I membrane protein</topology>
    </subcellularLocation>
    <subcellularLocation>
        <location evidence="12">Synapse</location>
    </subcellularLocation>
</comment>
<evidence type="ECO:0000256" key="10">
    <source>
        <dbReference type="ARBA" id="ARBA00023157"/>
    </source>
</evidence>
<feature type="compositionally biased region" description="Basic and acidic residues" evidence="13">
    <location>
        <begin position="1478"/>
        <end position="1490"/>
    </location>
</feature>
<evidence type="ECO:0000313" key="19">
    <source>
        <dbReference type="Proteomes" id="UP001497382"/>
    </source>
</evidence>
<dbReference type="GO" id="GO:0007156">
    <property type="term" value="P:homophilic cell adhesion via plasma membrane adhesion molecules"/>
    <property type="evidence" value="ECO:0007669"/>
    <property type="project" value="TreeGrafter"/>
</dbReference>
<sequence length="1598" mass="177766">MSQRKPGFVVTSVFCLLISLMTGVKCDKLDRRTLAFLHEPPEHVEFYNTTGAVVPCTARGDPPPSLRWETRDGNPVKDVPGLRHIRPDGSLVFPPFQADSYRQDVHASVYRCTAANTAGVIGSRDVHVRGMVKQPYKIQVFDEYTVTGNTAVMRCSIPSFMKDYVAVTSWIRDDSRTIVASPERGGRYSIFPSGELHIRGASIEDGFKSYRCVTRNRLTGEVAPSTAAGKLFVTDPRSSVSPRITHSQPKIETEVGHTVELPCAAQGYPLPKYSWYRLRDGPSHGIKRVDTSHQRILELNGTLMIRKATIQDGGKYICIVNNTNGQERVETELQIRDRLHVRAVPPAQTVDVGKTAIFTCNASGHPIHIISWRKDMVPVLSSRRISVSREELRISPVEREDKGMYQCFVYNDKESAQDAAQLLLGDVAPVLKHTFEPAKVEPGSSLSLKCIASGNPLPQVTWTLDDLPIPDHMRFSVGDYVTSKAEVVSFVNISTLRVEDGGMYRCMATNEIGSLSHSAKINVIGPPFVRIMKDIAAVEGDVLHVRCPVAGYPVEEVYWEKNGRRIPYNHRQRGFKNGTLIIREIDRRNDGGEYKCIARNSQGQRGERTLNIRVLTPPVIEPFHIPDAIEEGARSKLLCSVTKGDPPITIQWLKDGKTLPHDLEVTETILDEFSKALVFPRVELRHRGNYTCIARNMAASASFTASMVIHAPPRWTTEPPHTEAVLGSDVILNCVADGFPKPQILWKRAEDTLQSDYNTLLTDAHIHTLPNGSLSIRNVEKTDEGFYMCQATNGIGSGISTVISLNVRVPAHFKEEFMAETVRRGEKVVVKCQAFGDRPITITWKKDGQLLDKQAEKKYTIDETMTDEGITSEVHIQSADRRDSSLFTCVAENSFGKDEMNIQIIVQEKPDKPFKLTAHESTSRTISMAWSPPYSGNSPISQYTIQFKPSSGSWKEDSKELTTSGADNKAVISGLSPSTTYHFRVMAENSFGKSDYSSYVSATTDLEVPGGPPLDVQAEAIGSQTLRVTWQPPSTKLQNGPLAGYYVGYKIHGSSKPYTYKTLEITDAFRNECLITNLKRVTTYSVIVQAFNRRGAGPPSDEIKVKTKDNDPPTNPIMNVMTTTHTSIQVQWEIRSSSSSPIEGFHLHYKRELGGWQEIQVPSNKREHAFENLQCGTRYHFYMTAFNEVGEGLPSDAVTAKTLGVVPIAPSQSSFLRANATHAVLYLSKWNDGGCVITFFVIQYRMETEKDWILVSDHVLMQAEPFEIDGLNPGTWYRLHIMARNDAGPTQAEYSFSTSVLNDGGNSLPPVIKRPAPFYTNLAIVAPVVVTVIILISVLIVVCALSRRRRNGDRQYEDTQSVRKEMNPEAVQMSEYEVKQDGTYVQAKDSSLYFPSPYATSRVPVFSLDERSSGESSTDGRSTLHDIERPYDVPFAVKQSSNTKHMKGGKALSQSEVEHMYSFPNRPSSGHHQSTGSHRKESMSGRRWSADVDDEYIPGNNDSRPRSTAISSSRWQCGTKQGAPYAKTCGDGYEDDECGSPFHLSGARELAESSDAECDRDQILYVHTDAGSFVSSKLPYHIALGKQVIFPTRARVEA</sequence>
<evidence type="ECO:0000259" key="16">
    <source>
        <dbReference type="PROSITE" id="PS50835"/>
    </source>
</evidence>
<feature type="chain" id="PRO_5043685083" description="Down syndrome cell adhesion molecule-like protein Dscam2" evidence="15">
    <location>
        <begin position="27"/>
        <end position="1598"/>
    </location>
</feature>
<evidence type="ECO:0000256" key="13">
    <source>
        <dbReference type="SAM" id="MobiDB-lite"/>
    </source>
</evidence>
<keyword evidence="19" id="KW-1185">Reference proteome</keyword>
<dbReference type="InterPro" id="IPR013106">
    <property type="entry name" value="Ig_V-set"/>
</dbReference>
<feature type="domain" description="Ig-like" evidence="16">
    <location>
        <begin position="526"/>
        <end position="611"/>
    </location>
</feature>
<dbReference type="GO" id="GO:0030424">
    <property type="term" value="C:axon"/>
    <property type="evidence" value="ECO:0007669"/>
    <property type="project" value="TreeGrafter"/>
</dbReference>
<dbReference type="PANTHER" id="PTHR10075">
    <property type="entry name" value="BASIGIN RELATED"/>
    <property type="match status" value="1"/>
</dbReference>
<keyword evidence="10" id="KW-1015">Disulfide bond</keyword>
<dbReference type="InterPro" id="IPR036179">
    <property type="entry name" value="Ig-like_dom_sf"/>
</dbReference>
<dbReference type="SMART" id="SM00406">
    <property type="entry name" value="IGv"/>
    <property type="match status" value="3"/>
</dbReference>
<evidence type="ECO:0000256" key="14">
    <source>
        <dbReference type="SAM" id="Phobius"/>
    </source>
</evidence>
<feature type="domain" description="Fibronectin type-III" evidence="17">
    <location>
        <begin position="1012"/>
        <end position="1110"/>
    </location>
</feature>
<evidence type="ECO:0000256" key="9">
    <source>
        <dbReference type="ARBA" id="ARBA00023136"/>
    </source>
</evidence>
<feature type="domain" description="Fibronectin type-III" evidence="17">
    <location>
        <begin position="1112"/>
        <end position="1205"/>
    </location>
</feature>
<feature type="domain" description="Fibronectin type-III" evidence="17">
    <location>
        <begin position="912"/>
        <end position="1007"/>
    </location>
</feature>
<organism evidence="18 19">
    <name type="scientific">Larinioides sclopetarius</name>
    <dbReference type="NCBI Taxonomy" id="280406"/>
    <lineage>
        <taxon>Eukaryota</taxon>
        <taxon>Metazoa</taxon>
        <taxon>Ecdysozoa</taxon>
        <taxon>Arthropoda</taxon>
        <taxon>Chelicerata</taxon>
        <taxon>Arachnida</taxon>
        <taxon>Araneae</taxon>
        <taxon>Araneomorphae</taxon>
        <taxon>Entelegynae</taxon>
        <taxon>Araneoidea</taxon>
        <taxon>Araneidae</taxon>
        <taxon>Larinioides</taxon>
    </lineage>
</organism>
<feature type="region of interest" description="Disordered" evidence="13">
    <location>
        <begin position="1461"/>
        <end position="1515"/>
    </location>
</feature>
<feature type="domain" description="Ig-like" evidence="16">
    <location>
        <begin position="339"/>
        <end position="423"/>
    </location>
</feature>
<evidence type="ECO:0000313" key="18">
    <source>
        <dbReference type="EMBL" id="CAL1270606.1"/>
    </source>
</evidence>
<keyword evidence="6" id="KW-0524">Neurogenesis</keyword>
<dbReference type="GO" id="GO:0098632">
    <property type="term" value="F:cell-cell adhesion mediator activity"/>
    <property type="evidence" value="ECO:0007669"/>
    <property type="project" value="TreeGrafter"/>
</dbReference>
<keyword evidence="8" id="KW-0770">Synapse</keyword>
<dbReference type="InterPro" id="IPR003598">
    <property type="entry name" value="Ig_sub2"/>
</dbReference>
<keyword evidence="3 15" id="KW-0732">Signal</keyword>
<dbReference type="CDD" id="cd00063">
    <property type="entry name" value="FN3"/>
    <property type="match status" value="4"/>
</dbReference>
<keyword evidence="2 14" id="KW-0812">Transmembrane</keyword>
<feature type="compositionally biased region" description="Polar residues" evidence="13">
    <location>
        <begin position="1465"/>
        <end position="1476"/>
    </location>
</feature>
<dbReference type="SMART" id="SM00060">
    <property type="entry name" value="FN3"/>
    <property type="match status" value="4"/>
</dbReference>
<feature type="domain" description="Ig-like" evidence="16">
    <location>
        <begin position="242"/>
        <end position="334"/>
    </location>
</feature>
<keyword evidence="9 14" id="KW-0472">Membrane</keyword>
<dbReference type="FunFam" id="2.60.40.10:FF:000310">
    <property type="entry name" value="Down syndrome cell adhesion molecule, isoform D"/>
    <property type="match status" value="1"/>
</dbReference>
<reference evidence="18 19" key="1">
    <citation type="submission" date="2024-04" db="EMBL/GenBank/DDBJ databases">
        <authorList>
            <person name="Rising A."/>
            <person name="Reimegard J."/>
            <person name="Sonavane S."/>
            <person name="Akerstrom W."/>
            <person name="Nylinder S."/>
            <person name="Hedman E."/>
            <person name="Kallberg Y."/>
        </authorList>
    </citation>
    <scope>NUCLEOTIDE SEQUENCE [LARGE SCALE GENOMIC DNA]</scope>
</reference>
<feature type="domain" description="Ig-like" evidence="16">
    <location>
        <begin position="429"/>
        <end position="522"/>
    </location>
</feature>
<dbReference type="InterPro" id="IPR036116">
    <property type="entry name" value="FN3_sf"/>
</dbReference>
<keyword evidence="5" id="KW-0130">Cell adhesion</keyword>
<proteinExistence type="predicted"/>
<dbReference type="FunFam" id="2.60.40.10:FF:000028">
    <property type="entry name" value="Neuronal cell adhesion molecule"/>
    <property type="match status" value="1"/>
</dbReference>
<evidence type="ECO:0000256" key="4">
    <source>
        <dbReference type="ARBA" id="ARBA00022737"/>
    </source>
</evidence>
<feature type="domain" description="Ig-like" evidence="16">
    <location>
        <begin position="135"/>
        <end position="228"/>
    </location>
</feature>
<dbReference type="FunFam" id="2.60.40.10:FF:000333">
    <property type="entry name" value="Down syndrome cell adhesion molecule"/>
    <property type="match status" value="1"/>
</dbReference>
<evidence type="ECO:0000256" key="5">
    <source>
        <dbReference type="ARBA" id="ARBA00022889"/>
    </source>
</evidence>
<dbReference type="SUPFAM" id="SSF48726">
    <property type="entry name" value="Immunoglobulin"/>
    <property type="match status" value="9"/>
</dbReference>
<dbReference type="GO" id="GO:0007411">
    <property type="term" value="P:axon guidance"/>
    <property type="evidence" value="ECO:0007669"/>
    <property type="project" value="TreeGrafter"/>
</dbReference>
<dbReference type="SMART" id="SM00408">
    <property type="entry name" value="IGc2"/>
    <property type="match status" value="8"/>
</dbReference>
<dbReference type="GO" id="GO:0070593">
    <property type="term" value="P:dendrite self-avoidance"/>
    <property type="evidence" value="ECO:0007669"/>
    <property type="project" value="TreeGrafter"/>
</dbReference>
<dbReference type="GO" id="GO:0005886">
    <property type="term" value="C:plasma membrane"/>
    <property type="evidence" value="ECO:0007669"/>
    <property type="project" value="TreeGrafter"/>
</dbReference>
<evidence type="ECO:0000256" key="8">
    <source>
        <dbReference type="ARBA" id="ARBA00023018"/>
    </source>
</evidence>
<dbReference type="FunFam" id="2.60.40.10:FF:000324">
    <property type="entry name" value="Down syndrome cell adhesion molecule, isoform D"/>
    <property type="match status" value="1"/>
</dbReference>
<dbReference type="Pfam" id="PF07679">
    <property type="entry name" value="I-set"/>
    <property type="match status" value="4"/>
</dbReference>
<evidence type="ECO:0000256" key="7">
    <source>
        <dbReference type="ARBA" id="ARBA00022989"/>
    </source>
</evidence>
<dbReference type="SMART" id="SM00409">
    <property type="entry name" value="IG"/>
    <property type="match status" value="8"/>
</dbReference>
<dbReference type="EMBL" id="CAXIEN010000049">
    <property type="protein sequence ID" value="CAL1270606.1"/>
    <property type="molecule type" value="Genomic_DNA"/>
</dbReference>
<dbReference type="GO" id="GO:0045202">
    <property type="term" value="C:synapse"/>
    <property type="evidence" value="ECO:0007669"/>
    <property type="project" value="UniProtKB-SubCell"/>
</dbReference>
<evidence type="ECO:0000259" key="17">
    <source>
        <dbReference type="PROSITE" id="PS50853"/>
    </source>
</evidence>
<dbReference type="Pfam" id="PF13927">
    <property type="entry name" value="Ig_3"/>
    <property type="match status" value="3"/>
</dbReference>
<dbReference type="PANTHER" id="PTHR10075:SF100">
    <property type="entry name" value="FASCICLIN-2"/>
    <property type="match status" value="1"/>
</dbReference>
<dbReference type="CDD" id="cd20958">
    <property type="entry name" value="IgI_5_Dscam"/>
    <property type="match status" value="1"/>
</dbReference>
<keyword evidence="7 14" id="KW-1133">Transmembrane helix</keyword>
<feature type="domain" description="Ig-like" evidence="16">
    <location>
        <begin position="713"/>
        <end position="806"/>
    </location>
</feature>
<dbReference type="Gene3D" id="2.60.40.10">
    <property type="entry name" value="Immunoglobulins"/>
    <property type="match status" value="13"/>
</dbReference>
<protein>
    <recommendedName>
        <fullName evidence="20">Down syndrome cell adhesion molecule-like protein Dscam2</fullName>
    </recommendedName>
</protein>